<dbReference type="SUPFAM" id="SSF48452">
    <property type="entry name" value="TPR-like"/>
    <property type="match status" value="1"/>
</dbReference>
<keyword evidence="5" id="KW-0998">Cell outer membrane</keyword>
<feature type="domain" description="RagB/SusD" evidence="6">
    <location>
        <begin position="358"/>
        <end position="519"/>
    </location>
</feature>
<evidence type="ECO:0000256" key="3">
    <source>
        <dbReference type="ARBA" id="ARBA00022729"/>
    </source>
</evidence>
<dbReference type="AlphaFoldDB" id="A0A7K1U3M5"/>
<proteinExistence type="inferred from homology"/>
<evidence type="ECO:0000256" key="1">
    <source>
        <dbReference type="ARBA" id="ARBA00004442"/>
    </source>
</evidence>
<dbReference type="EMBL" id="WRXN01000004">
    <property type="protein sequence ID" value="MVT08967.1"/>
    <property type="molecule type" value="Genomic_DNA"/>
</dbReference>
<dbReference type="PROSITE" id="PS51257">
    <property type="entry name" value="PROKAR_LIPOPROTEIN"/>
    <property type="match status" value="1"/>
</dbReference>
<comment type="caution">
    <text evidence="8">The sequence shown here is derived from an EMBL/GenBank/DDBJ whole genome shotgun (WGS) entry which is preliminary data.</text>
</comment>
<evidence type="ECO:0000259" key="7">
    <source>
        <dbReference type="Pfam" id="PF14322"/>
    </source>
</evidence>
<dbReference type="GO" id="GO:0009279">
    <property type="term" value="C:cell outer membrane"/>
    <property type="evidence" value="ECO:0007669"/>
    <property type="project" value="UniProtKB-SubCell"/>
</dbReference>
<reference evidence="8 9" key="1">
    <citation type="submission" date="2019-12" db="EMBL/GenBank/DDBJ databases">
        <title>Chitinophaga sp. strain ysch24 (GDMCC 1.1355), whole genome shotgun sequence.</title>
        <authorList>
            <person name="Zhang X."/>
        </authorList>
    </citation>
    <scope>NUCLEOTIDE SEQUENCE [LARGE SCALE GENOMIC DNA]</scope>
    <source>
        <strain evidence="9">ysch24</strain>
    </source>
</reference>
<feature type="domain" description="SusD-like N-terminal" evidence="7">
    <location>
        <begin position="21"/>
        <end position="221"/>
    </location>
</feature>
<evidence type="ECO:0000256" key="5">
    <source>
        <dbReference type="ARBA" id="ARBA00023237"/>
    </source>
</evidence>
<sequence>MKKIFVSIIAIALFAACSKNFLERSPVDEITEVDFYQTPKQALQALVAVYNQLNIGDYDNIHLVSELASDNCFGGGGTSDLTWKQWDRFQEAANMNLGIWQKYYTGIYRANVVLSKLEGVNWGADTTLKSQYTAEARFLRAYFYFDLVRMFGHVPLTTKPLTVSEYNIPQADPAEVYKQIAEDLVYAANTLPSTPYAGISTADYGRVTKWAAEALIGRVYLYYTGYYKQTDLAGVVSKTQAITYLENIINTAGYGLVASFPNLWQSAGTSFVGEDNKETIWSIKFTYKGLGNWDQHNGNRMQVDIAIRNQVLGPYYKGWGAGTVNTKLWNAYESSDSRRTSTAISIDGEGLTAYSLGDQAQYTGYFWKKYTPMTAGNAEEMGGNFQIDNYYDDVVIRYADVLLMAAELNLDVDLGKAQGYYDQIRDRAYGNTTHRKTLTGDAAGKNLIMEERRLEFALEGQRYWDLLRQGTDVAKAAIDNSSSDAQFNVTFRTETQGLFKIPEQEISLSNGVYKQNTGWSN</sequence>
<dbReference type="Pfam" id="PF14322">
    <property type="entry name" value="SusD-like_3"/>
    <property type="match status" value="1"/>
</dbReference>
<comment type="similarity">
    <text evidence="2">Belongs to the SusD family.</text>
</comment>
<evidence type="ECO:0000313" key="8">
    <source>
        <dbReference type="EMBL" id="MVT08967.1"/>
    </source>
</evidence>
<keyword evidence="9" id="KW-1185">Reference proteome</keyword>
<name>A0A7K1U3M5_9BACT</name>
<dbReference type="InterPro" id="IPR012944">
    <property type="entry name" value="SusD_RagB_dom"/>
</dbReference>
<keyword evidence="4" id="KW-0472">Membrane</keyword>
<organism evidence="8 9">
    <name type="scientific">Chitinophaga tropicalis</name>
    <dbReference type="NCBI Taxonomy" id="2683588"/>
    <lineage>
        <taxon>Bacteria</taxon>
        <taxon>Pseudomonadati</taxon>
        <taxon>Bacteroidota</taxon>
        <taxon>Chitinophagia</taxon>
        <taxon>Chitinophagales</taxon>
        <taxon>Chitinophagaceae</taxon>
        <taxon>Chitinophaga</taxon>
    </lineage>
</organism>
<comment type="subcellular location">
    <subcellularLocation>
        <location evidence="1">Cell outer membrane</location>
    </subcellularLocation>
</comment>
<gene>
    <name evidence="8" type="ORF">GO493_11905</name>
</gene>
<accession>A0A7K1U3M5</accession>
<evidence type="ECO:0000313" key="9">
    <source>
        <dbReference type="Proteomes" id="UP000461730"/>
    </source>
</evidence>
<protein>
    <submittedName>
        <fullName evidence="8">RagB/SusD family nutrient uptake outer membrane protein</fullName>
    </submittedName>
</protein>
<keyword evidence="3" id="KW-0732">Signal</keyword>
<evidence type="ECO:0000256" key="2">
    <source>
        <dbReference type="ARBA" id="ARBA00006275"/>
    </source>
</evidence>
<dbReference type="InterPro" id="IPR033985">
    <property type="entry name" value="SusD-like_N"/>
</dbReference>
<dbReference type="RefSeq" id="WP_157306383.1">
    <property type="nucleotide sequence ID" value="NZ_WRXN01000004.1"/>
</dbReference>
<dbReference type="CDD" id="cd08977">
    <property type="entry name" value="SusD"/>
    <property type="match status" value="1"/>
</dbReference>
<evidence type="ECO:0000256" key="4">
    <source>
        <dbReference type="ARBA" id="ARBA00023136"/>
    </source>
</evidence>
<dbReference type="Pfam" id="PF07980">
    <property type="entry name" value="SusD_RagB"/>
    <property type="match status" value="1"/>
</dbReference>
<dbReference type="Proteomes" id="UP000461730">
    <property type="component" value="Unassembled WGS sequence"/>
</dbReference>
<dbReference type="InterPro" id="IPR011990">
    <property type="entry name" value="TPR-like_helical_dom_sf"/>
</dbReference>
<evidence type="ECO:0000259" key="6">
    <source>
        <dbReference type="Pfam" id="PF07980"/>
    </source>
</evidence>
<dbReference type="Gene3D" id="1.25.40.390">
    <property type="match status" value="1"/>
</dbReference>